<evidence type="ECO:0000313" key="3">
    <source>
        <dbReference type="Proteomes" id="UP001549320"/>
    </source>
</evidence>
<dbReference type="EMBL" id="JBEPSH010000004">
    <property type="protein sequence ID" value="MET4577350.1"/>
    <property type="molecule type" value="Genomic_DNA"/>
</dbReference>
<protein>
    <recommendedName>
        <fullName evidence="4">Transporter</fullName>
    </recommendedName>
</protein>
<accession>A0ABV2Q9P4</accession>
<evidence type="ECO:0008006" key="4">
    <source>
        <dbReference type="Google" id="ProtNLM"/>
    </source>
</evidence>
<dbReference type="Proteomes" id="UP001549320">
    <property type="component" value="Unassembled WGS sequence"/>
</dbReference>
<reference evidence="2 3" key="1">
    <citation type="submission" date="2024-06" db="EMBL/GenBank/DDBJ databases">
        <title>Sorghum-associated microbial communities from plants grown in Nebraska, USA.</title>
        <authorList>
            <person name="Schachtman D."/>
        </authorList>
    </citation>
    <scope>NUCLEOTIDE SEQUENCE [LARGE SCALE GENOMIC DNA]</scope>
    <source>
        <strain evidence="2 3">2709</strain>
    </source>
</reference>
<feature type="chain" id="PRO_5046908019" description="Transporter" evidence="1">
    <location>
        <begin position="34"/>
        <end position="240"/>
    </location>
</feature>
<sequence length="240" mass="26866">MSRRFPVHLNRFRMADRGVALLAFMLTATASHAARPMNTDDARTVDPKACQVESWVRKNADSTEFWVMPACNPTGNLELSAGGSHTRGESEGSHNSVMLQAKTVFKPLETNGWGWGLAAGTVRHGQPFSGHDWYAYVPVSRSLFDDRSVLHLNLGWLREAQSQRNFMTWGIGSETQLSERVWLIGETFGQNEGRPLYQAGLRYWVVPNRVQVDATYGNRLGGGERWFSIGLRLLSPAFLP</sequence>
<comment type="caution">
    <text evidence="2">The sequence shown here is derived from an EMBL/GenBank/DDBJ whole genome shotgun (WGS) entry which is preliminary data.</text>
</comment>
<name>A0ABV2Q9P4_9BURK</name>
<feature type="signal peptide" evidence="1">
    <location>
        <begin position="1"/>
        <end position="33"/>
    </location>
</feature>
<keyword evidence="3" id="KW-1185">Reference proteome</keyword>
<proteinExistence type="predicted"/>
<dbReference type="RefSeq" id="WP_354443640.1">
    <property type="nucleotide sequence ID" value="NZ_JBEPSH010000004.1"/>
</dbReference>
<keyword evidence="1" id="KW-0732">Signal</keyword>
<organism evidence="2 3">
    <name type="scientific">Ottowia thiooxydans</name>
    <dbReference type="NCBI Taxonomy" id="219182"/>
    <lineage>
        <taxon>Bacteria</taxon>
        <taxon>Pseudomonadati</taxon>
        <taxon>Pseudomonadota</taxon>
        <taxon>Betaproteobacteria</taxon>
        <taxon>Burkholderiales</taxon>
        <taxon>Comamonadaceae</taxon>
        <taxon>Ottowia</taxon>
    </lineage>
</organism>
<evidence type="ECO:0000313" key="2">
    <source>
        <dbReference type="EMBL" id="MET4577350.1"/>
    </source>
</evidence>
<gene>
    <name evidence="2" type="ORF">ABIE13_002461</name>
</gene>
<evidence type="ECO:0000256" key="1">
    <source>
        <dbReference type="SAM" id="SignalP"/>
    </source>
</evidence>